<feature type="transmembrane region" description="Helical" evidence="1">
    <location>
        <begin position="62"/>
        <end position="81"/>
    </location>
</feature>
<evidence type="ECO:0000256" key="1">
    <source>
        <dbReference type="SAM" id="Phobius"/>
    </source>
</evidence>
<keyword evidence="1" id="KW-0472">Membrane</keyword>
<reference evidence="2 3" key="1">
    <citation type="journal article" date="2016" name="Nat. Commun.">
        <title>Thousands of microbial genomes shed light on interconnected biogeochemical processes in an aquifer system.</title>
        <authorList>
            <person name="Anantharaman K."/>
            <person name="Brown C.T."/>
            <person name="Hug L.A."/>
            <person name="Sharon I."/>
            <person name="Castelle C.J."/>
            <person name="Probst A.J."/>
            <person name="Thomas B.C."/>
            <person name="Singh A."/>
            <person name="Wilkins M.J."/>
            <person name="Karaoz U."/>
            <person name="Brodie E.L."/>
            <person name="Williams K.H."/>
            <person name="Hubbard S.S."/>
            <person name="Banfield J.F."/>
        </authorList>
    </citation>
    <scope>NUCLEOTIDE SEQUENCE [LARGE SCALE GENOMIC DNA]</scope>
</reference>
<keyword evidence="1" id="KW-1133">Transmembrane helix</keyword>
<evidence type="ECO:0000313" key="2">
    <source>
        <dbReference type="EMBL" id="OGE84357.1"/>
    </source>
</evidence>
<keyword evidence="1" id="KW-0812">Transmembrane</keyword>
<feature type="transmembrane region" description="Helical" evidence="1">
    <location>
        <begin position="127"/>
        <end position="151"/>
    </location>
</feature>
<evidence type="ECO:0000313" key="3">
    <source>
        <dbReference type="Proteomes" id="UP000176339"/>
    </source>
</evidence>
<organism evidence="2 3">
    <name type="scientific">Candidatus Doudnabacteria bacterium RIFCSPHIGHO2_01_FULL_49_9</name>
    <dbReference type="NCBI Taxonomy" id="1817827"/>
    <lineage>
        <taxon>Bacteria</taxon>
        <taxon>Candidatus Doudnaibacteriota</taxon>
    </lineage>
</organism>
<sequence>MDAPVKRIFIITLIIIRQIILGLLISVLLLALPAAGLKLLNEIYPNSMVAILTAGPTTWLDGLFMLFNVLWFPAFLAVWIFRHSARLQKMGVKNKPAVWSAGIVLPMVFYAIVFVSPSSLLQLLKPIIVTPFVFYIPLFIAMLTIPAYLVFRSVIWPRNVVQPAEPVVINEFHRRVSRVLSIVIIVGIAIYLVSLLIGSLGKFSKADTETQVAKIHATRLMLDDVLGVNLPPDPGVEADKTIQGIDANKNGIRDDVELAIFKAYPNSAKTRAVLLQYALALQTEFNQPSVNTEIVIAAVQEEDRAYICVGDILSREDSDKYFREVDVLRAFVKNLQLNTPERKSLRTSFYKQIGSYNSLDRKCDIDYSRLPD</sequence>
<protein>
    <submittedName>
        <fullName evidence="2">Uncharacterized protein</fullName>
    </submittedName>
</protein>
<dbReference type="AlphaFoldDB" id="A0A1F5P341"/>
<dbReference type="EMBL" id="MFEN01000016">
    <property type="protein sequence ID" value="OGE84357.1"/>
    <property type="molecule type" value="Genomic_DNA"/>
</dbReference>
<feature type="transmembrane region" description="Helical" evidence="1">
    <location>
        <begin position="97"/>
        <end position="115"/>
    </location>
</feature>
<proteinExistence type="predicted"/>
<feature type="transmembrane region" description="Helical" evidence="1">
    <location>
        <begin position="7"/>
        <end position="32"/>
    </location>
</feature>
<feature type="transmembrane region" description="Helical" evidence="1">
    <location>
        <begin position="179"/>
        <end position="201"/>
    </location>
</feature>
<accession>A0A1F5P341</accession>
<gene>
    <name evidence="2" type="ORF">A2846_03920</name>
</gene>
<name>A0A1F5P341_9BACT</name>
<dbReference type="Proteomes" id="UP000176339">
    <property type="component" value="Unassembled WGS sequence"/>
</dbReference>
<comment type="caution">
    <text evidence="2">The sequence shown here is derived from an EMBL/GenBank/DDBJ whole genome shotgun (WGS) entry which is preliminary data.</text>
</comment>